<comment type="similarity">
    <text evidence="1 5">Belongs to the metallo-dependent hydrolases superfamily. NagA family.</text>
</comment>
<proteinExistence type="inferred from homology"/>
<evidence type="ECO:0000256" key="6">
    <source>
        <dbReference type="PIRSR" id="PIRSR038994-1"/>
    </source>
</evidence>
<dbReference type="GO" id="GO:0046872">
    <property type="term" value="F:metal ion binding"/>
    <property type="evidence" value="ECO:0007669"/>
    <property type="project" value="UniProtKB-KW"/>
</dbReference>
<evidence type="ECO:0000313" key="11">
    <source>
        <dbReference type="Proteomes" id="UP000057737"/>
    </source>
</evidence>
<dbReference type="EMBL" id="LNCU01000032">
    <property type="protein sequence ID" value="KWV59259.1"/>
    <property type="molecule type" value="Genomic_DNA"/>
</dbReference>
<feature type="binding site" evidence="7">
    <location>
        <position position="254"/>
    </location>
    <ligand>
        <name>substrate</name>
    </ligand>
</feature>
<keyword evidence="2 8" id="KW-0479">Metal-binding</keyword>
<dbReference type="AlphaFoldDB" id="A0A109K1W2"/>
<dbReference type="Gene3D" id="3.20.20.140">
    <property type="entry name" value="Metal-dependent hydrolases"/>
    <property type="match status" value="1"/>
</dbReference>
<dbReference type="RefSeq" id="WP_066502032.1">
    <property type="nucleotide sequence ID" value="NZ_LNCU01000032.1"/>
</dbReference>
<dbReference type="Pfam" id="PF01979">
    <property type="entry name" value="Amidohydro_1"/>
    <property type="match status" value="1"/>
</dbReference>
<dbReference type="InterPro" id="IPR032466">
    <property type="entry name" value="Metal_Hydrolase"/>
</dbReference>
<feature type="binding site" evidence="8">
    <location>
        <position position="219"/>
    </location>
    <ligand>
        <name>Zn(2+)</name>
        <dbReference type="ChEBI" id="CHEBI:29105"/>
    </ligand>
</feature>
<feature type="domain" description="Amidohydrolase-related" evidence="9">
    <location>
        <begin position="57"/>
        <end position="380"/>
    </location>
</feature>
<dbReference type="Gene3D" id="2.30.40.10">
    <property type="entry name" value="Urease, subunit C, domain 1"/>
    <property type="match status" value="1"/>
</dbReference>
<name>A0A109K1W2_9BRAD</name>
<keyword evidence="4 5" id="KW-0119">Carbohydrate metabolism</keyword>
<dbReference type="PANTHER" id="PTHR11113:SF14">
    <property type="entry name" value="N-ACETYLGLUCOSAMINE-6-PHOSPHATE DEACETYLASE"/>
    <property type="match status" value="1"/>
</dbReference>
<feature type="binding site" evidence="8">
    <location>
        <position position="198"/>
    </location>
    <ligand>
        <name>Zn(2+)</name>
        <dbReference type="ChEBI" id="CHEBI:29105"/>
    </ligand>
</feature>
<dbReference type="SUPFAM" id="SSF51338">
    <property type="entry name" value="Composite domain of metallo-dependent hydrolases"/>
    <property type="match status" value="1"/>
</dbReference>
<feature type="binding site" evidence="7">
    <location>
        <begin position="222"/>
        <end position="223"/>
    </location>
    <ligand>
        <name>substrate</name>
    </ligand>
</feature>
<keyword evidence="3 5" id="KW-0378">Hydrolase</keyword>
<evidence type="ECO:0000313" key="10">
    <source>
        <dbReference type="EMBL" id="KWV59259.1"/>
    </source>
</evidence>
<dbReference type="Proteomes" id="UP000057737">
    <property type="component" value="Unassembled WGS sequence"/>
</dbReference>
<feature type="binding site" evidence="7">
    <location>
        <position position="144"/>
    </location>
    <ligand>
        <name>substrate</name>
    </ligand>
</feature>
<feature type="binding site" evidence="7">
    <location>
        <position position="230"/>
    </location>
    <ligand>
        <name>substrate</name>
    </ligand>
</feature>
<dbReference type="GO" id="GO:0006046">
    <property type="term" value="P:N-acetylglucosamine catabolic process"/>
    <property type="evidence" value="ECO:0007669"/>
    <property type="project" value="TreeGrafter"/>
</dbReference>
<evidence type="ECO:0000256" key="3">
    <source>
        <dbReference type="ARBA" id="ARBA00022801"/>
    </source>
</evidence>
<keyword evidence="11" id="KW-1185">Reference proteome</keyword>
<feature type="binding site" evidence="8">
    <location>
        <position position="133"/>
    </location>
    <ligand>
        <name>Zn(2+)</name>
        <dbReference type="ChEBI" id="CHEBI:29105"/>
    </ligand>
</feature>
<gene>
    <name evidence="10" type="ORF">AS156_31820</name>
</gene>
<dbReference type="PANTHER" id="PTHR11113">
    <property type="entry name" value="N-ACETYLGLUCOSAMINE-6-PHOSPHATE DEACETYLASE"/>
    <property type="match status" value="1"/>
</dbReference>
<feature type="active site" description="Proton donor/acceptor" evidence="6">
    <location>
        <position position="277"/>
    </location>
</feature>
<accession>A0A109K1W2</accession>
<comment type="caution">
    <text evidence="10">The sequence shown here is derived from an EMBL/GenBank/DDBJ whole genome shotgun (WGS) entry which is preliminary data.</text>
</comment>
<dbReference type="InterPro" id="IPR003764">
    <property type="entry name" value="GlcNAc_6-P_deAcase"/>
</dbReference>
<dbReference type="NCBIfam" id="TIGR00221">
    <property type="entry name" value="nagA"/>
    <property type="match status" value="1"/>
</dbReference>
<dbReference type="SUPFAM" id="SSF51556">
    <property type="entry name" value="Metallo-dependent hydrolases"/>
    <property type="match status" value="1"/>
</dbReference>
<evidence type="ECO:0000259" key="9">
    <source>
        <dbReference type="Pfam" id="PF01979"/>
    </source>
</evidence>
<organism evidence="10 11">
    <name type="scientific">Bradyrhizobium macuxiense</name>
    <dbReference type="NCBI Taxonomy" id="1755647"/>
    <lineage>
        <taxon>Bacteria</taxon>
        <taxon>Pseudomonadati</taxon>
        <taxon>Pseudomonadota</taxon>
        <taxon>Alphaproteobacteria</taxon>
        <taxon>Hyphomicrobiales</taxon>
        <taxon>Nitrobacteraceae</taxon>
        <taxon>Bradyrhizobium</taxon>
    </lineage>
</organism>
<dbReference type="InterPro" id="IPR011059">
    <property type="entry name" value="Metal-dep_hydrolase_composite"/>
</dbReference>
<sequence length="401" mass="42116">MGHAGSSVSLTIAAQQIFDGTDMRGPGSVRISQGRVESISFGETEARASIHLPADAILAPGLIDIQVNGGGGVLLNDQPTEAGVRHIVDAHRKEGTTGCLPTLITDRSEVIGRLAAAAQACLNIPGVLGFHLEGPALNRSRRGIHPEAEIRVPDRRDLVAIKSFGGRGRSIVTLAPECVPASMIDELIGAGLRIAAGHSDATAAEIRRAVDRGVSGVTHLFNAMSQLNAREPGLVGAALEDDRLLAGIICDGIHVDRAGLRVAFRCKGRDRLMLVTDAMPLAGTNDRQFMLQGRQITLHENRLTGPDGTLAGAHLTMIEAVRNAVALIGISLVDALIMASRTPAAFLGLESELGRIAPGYRANLVAFNPNFEVVGTWIGGVGSIGEAREASHRGYEASHRG</sequence>
<reference evidence="10 11" key="1">
    <citation type="submission" date="2015-11" db="EMBL/GenBank/DDBJ databases">
        <title>Draft Genome Sequence of the Strain BR 10303 (Bradyrhizobium sp.) isolated from nodules of Centrolobium paraense.</title>
        <authorList>
            <person name="Zelli J.E."/>
            <person name="Simoes-Araujo J.L."/>
            <person name="Barauna A.C."/>
            <person name="Silva K."/>
        </authorList>
    </citation>
    <scope>NUCLEOTIDE SEQUENCE [LARGE SCALE GENOMIC DNA]</scope>
    <source>
        <strain evidence="10 11">BR 10303</strain>
    </source>
</reference>
<feature type="binding site" evidence="7">
    <location>
        <begin position="310"/>
        <end position="312"/>
    </location>
    <ligand>
        <name>substrate</name>
    </ligand>
</feature>
<evidence type="ECO:0000256" key="1">
    <source>
        <dbReference type="ARBA" id="ARBA00010716"/>
    </source>
</evidence>
<evidence type="ECO:0000256" key="7">
    <source>
        <dbReference type="PIRSR" id="PIRSR038994-2"/>
    </source>
</evidence>
<evidence type="ECO:0000256" key="4">
    <source>
        <dbReference type="ARBA" id="ARBA00023277"/>
    </source>
</evidence>
<evidence type="ECO:0000256" key="5">
    <source>
        <dbReference type="PIRNR" id="PIRNR038994"/>
    </source>
</evidence>
<dbReference type="CDD" id="cd00854">
    <property type="entry name" value="NagA"/>
    <property type="match status" value="1"/>
</dbReference>
<evidence type="ECO:0000256" key="2">
    <source>
        <dbReference type="ARBA" id="ARBA00022723"/>
    </source>
</evidence>
<comment type="cofactor">
    <cofactor evidence="8">
        <name>a divalent metal cation</name>
        <dbReference type="ChEBI" id="CHEBI:60240"/>
    </cofactor>
    <text evidence="8">Binds 1 divalent metal cation per subunit.</text>
</comment>
<dbReference type="InterPro" id="IPR006680">
    <property type="entry name" value="Amidohydro-rel"/>
</dbReference>
<dbReference type="GO" id="GO:0008448">
    <property type="term" value="F:N-acetylglucosamine-6-phosphate deacetylase activity"/>
    <property type="evidence" value="ECO:0007669"/>
    <property type="project" value="InterPro"/>
</dbReference>
<dbReference type="OrthoDB" id="9776488at2"/>
<protein>
    <submittedName>
        <fullName evidence="10">N-acetylglucosamine-6-phosphate deacetylase</fullName>
    </submittedName>
</protein>
<evidence type="ECO:0000256" key="8">
    <source>
        <dbReference type="PIRSR" id="PIRSR038994-3"/>
    </source>
</evidence>
<dbReference type="PIRSF" id="PIRSF038994">
    <property type="entry name" value="NagA"/>
    <property type="match status" value="1"/>
</dbReference>